<evidence type="ECO:0000313" key="2">
    <source>
        <dbReference type="EMBL" id="VAW15588.1"/>
    </source>
</evidence>
<protein>
    <recommendedName>
        <fullName evidence="1">YjiS-like domain-containing protein</fullName>
    </recommendedName>
</protein>
<dbReference type="InterPro" id="IPR009506">
    <property type="entry name" value="YjiS-like"/>
</dbReference>
<evidence type="ECO:0000259" key="1">
    <source>
        <dbReference type="Pfam" id="PF06568"/>
    </source>
</evidence>
<gene>
    <name evidence="2" type="ORF">MNBD_ALPHA09-1422</name>
</gene>
<sequence length="75" mass="8506">MAFFSDATSSRSGAVSSLFTDMLRGVGNLFSLVVRYRRYAKAEAQLLSMTDRQLEDLGIARGEIRARVWANFDRR</sequence>
<reference evidence="2" key="1">
    <citation type="submission" date="2018-06" db="EMBL/GenBank/DDBJ databases">
        <authorList>
            <person name="Zhirakovskaya E."/>
        </authorList>
    </citation>
    <scope>NUCLEOTIDE SEQUENCE</scope>
</reference>
<name>A0A3B0TC18_9ZZZZ</name>
<dbReference type="EMBL" id="UOEM01000086">
    <property type="protein sequence ID" value="VAW15588.1"/>
    <property type="molecule type" value="Genomic_DNA"/>
</dbReference>
<dbReference type="Pfam" id="PF06568">
    <property type="entry name" value="YjiS-like"/>
    <property type="match status" value="1"/>
</dbReference>
<dbReference type="AlphaFoldDB" id="A0A3B0TC18"/>
<feature type="domain" description="YjiS-like" evidence="1">
    <location>
        <begin position="29"/>
        <end position="65"/>
    </location>
</feature>
<accession>A0A3B0TC18</accession>
<organism evidence="2">
    <name type="scientific">hydrothermal vent metagenome</name>
    <dbReference type="NCBI Taxonomy" id="652676"/>
    <lineage>
        <taxon>unclassified sequences</taxon>
        <taxon>metagenomes</taxon>
        <taxon>ecological metagenomes</taxon>
    </lineage>
</organism>
<proteinExistence type="predicted"/>